<dbReference type="OrthoDB" id="3215900at2"/>
<dbReference type="RefSeq" id="WP_011436037.1">
    <property type="nucleotide sequence ID" value="NC_007777.1"/>
</dbReference>
<feature type="region of interest" description="Disordered" evidence="1">
    <location>
        <begin position="40"/>
        <end position="62"/>
    </location>
</feature>
<dbReference type="HOGENOM" id="CLU_189041_0_0_11"/>
<keyword evidence="3" id="KW-1185">Reference proteome</keyword>
<sequence>MRDRRETDVVELAQEHAELLPERMTLAAIEINRTEFDPTFYPVGSPGSNNAQIDNHPEPQTAYSDGAFVKTIANSWNRIEQW</sequence>
<proteinExistence type="predicted"/>
<organism evidence="2 3">
    <name type="scientific">Frankia casuarinae (strain DSM 45818 / CECT 9043 / HFP020203 / CcI3)</name>
    <dbReference type="NCBI Taxonomy" id="106370"/>
    <lineage>
        <taxon>Bacteria</taxon>
        <taxon>Bacillati</taxon>
        <taxon>Actinomycetota</taxon>
        <taxon>Actinomycetes</taxon>
        <taxon>Frankiales</taxon>
        <taxon>Frankiaceae</taxon>
        <taxon>Frankia</taxon>
    </lineage>
</organism>
<evidence type="ECO:0000313" key="2">
    <source>
        <dbReference type="EMBL" id="ABD10974.1"/>
    </source>
</evidence>
<dbReference type="KEGG" id="fra:Francci3_1598"/>
<name>Q2JCL8_FRACC</name>
<protein>
    <submittedName>
        <fullName evidence="2">Uncharacterized protein</fullName>
    </submittedName>
</protein>
<dbReference type="AlphaFoldDB" id="Q2JCL8"/>
<dbReference type="EMBL" id="CP000249">
    <property type="protein sequence ID" value="ABD10974.1"/>
    <property type="molecule type" value="Genomic_DNA"/>
</dbReference>
<evidence type="ECO:0000256" key="1">
    <source>
        <dbReference type="SAM" id="MobiDB-lite"/>
    </source>
</evidence>
<dbReference type="Proteomes" id="UP000001937">
    <property type="component" value="Chromosome"/>
</dbReference>
<evidence type="ECO:0000313" key="3">
    <source>
        <dbReference type="Proteomes" id="UP000001937"/>
    </source>
</evidence>
<accession>Q2JCL8</accession>
<gene>
    <name evidence="2" type="ordered locus">Francci3_1598</name>
</gene>
<reference evidence="2 3" key="1">
    <citation type="journal article" date="2007" name="Genome Res.">
        <title>Genome characteristics of facultatively symbiotic Frankia sp. strains reflect host range and host plant biogeography.</title>
        <authorList>
            <person name="Normand P."/>
            <person name="Lapierre P."/>
            <person name="Tisa L.S."/>
            <person name="Gogarten J.P."/>
            <person name="Alloisio N."/>
            <person name="Bagnarol E."/>
            <person name="Bassi C.A."/>
            <person name="Berry A.M."/>
            <person name="Bickhart D.M."/>
            <person name="Choisne N."/>
            <person name="Couloux A."/>
            <person name="Cournoyer B."/>
            <person name="Cruveiller S."/>
            <person name="Daubin V."/>
            <person name="Demange N."/>
            <person name="Francino M.P."/>
            <person name="Goltsman E."/>
            <person name="Huang Y."/>
            <person name="Kopp O.R."/>
            <person name="Labarre L."/>
            <person name="Lapidus A."/>
            <person name="Lavire C."/>
            <person name="Marechal J."/>
            <person name="Martinez M."/>
            <person name="Mastronunzio J.E."/>
            <person name="Mullin B.C."/>
            <person name="Niemann J."/>
            <person name="Pujic P."/>
            <person name="Rawnsley T."/>
            <person name="Rouy Z."/>
            <person name="Schenowitz C."/>
            <person name="Sellstedt A."/>
            <person name="Tavares F."/>
            <person name="Tomkins J.P."/>
            <person name="Vallenet D."/>
            <person name="Valverde C."/>
            <person name="Wall L.G."/>
            <person name="Wang Y."/>
            <person name="Medigue C."/>
            <person name="Benson D.R."/>
        </authorList>
    </citation>
    <scope>NUCLEOTIDE SEQUENCE [LARGE SCALE GENOMIC DNA]</scope>
    <source>
        <strain evidence="3">DSM 45818 / CECT 9043 / CcI3</strain>
    </source>
</reference>